<keyword evidence="1" id="KW-1133">Transmembrane helix</keyword>
<feature type="transmembrane region" description="Helical" evidence="1">
    <location>
        <begin position="298"/>
        <end position="318"/>
    </location>
</feature>
<accession>A0A8J8CEH2</accession>
<dbReference type="Proteomes" id="UP000750197">
    <property type="component" value="Unassembled WGS sequence"/>
</dbReference>
<proteinExistence type="predicted"/>
<name>A0A8J8CEH2_9ARCH</name>
<dbReference type="SUPFAM" id="SSF51445">
    <property type="entry name" value="(Trans)glycosidases"/>
    <property type="match status" value="1"/>
</dbReference>
<sequence length="326" mass="35539">MDGYRGHFFAFFAAIVLVLAPSAAVSAGTVAVGSVQYGHGKNAIVWMGLEITGEDISADLQSIGAHRNALTGVSFERYLLGPEGIFETFSPISNVTDAIRSFGLQTFPMIVSVNLTNIEYLLMHPSSFISSAVTKAFDAGYTGYNIDFEPTQNANNTVALEYSSFLTKFADALHEKGKQLTVDIATWNPFWNFSSLANTTVNVLYDMGTYSSPSYNFAAALDYAVSIIPLQKLGIGLITTNVNNGQILSNSSVLTRFQYLESYKAENVAVWDMPLSSYWWTYLSQFIGKKSTPGGNNLWLPAAAAVATVLIVSALAVYTRSRKRKK</sequence>
<keyword evidence="1" id="KW-0472">Membrane</keyword>
<dbReference type="AlphaFoldDB" id="A0A8J8CEH2"/>
<protein>
    <submittedName>
        <fullName evidence="2">Uncharacterized protein</fullName>
    </submittedName>
</protein>
<reference evidence="2" key="1">
    <citation type="submission" date="2021-05" db="EMBL/GenBank/DDBJ databases">
        <title>Genomic insights into ecological role and evolution of a novel Thermoplasmata order Candidatus Sysuiplasmatales.</title>
        <authorList>
            <person name="Yuan Y."/>
        </authorList>
    </citation>
    <scope>NUCLEOTIDE SEQUENCE</scope>
    <source>
        <strain evidence="2">TUT19-bin139</strain>
    </source>
</reference>
<keyword evidence="1" id="KW-0812">Transmembrane</keyword>
<organism evidence="2 3">
    <name type="scientific">Candidatus Sysuiplasma superficiale</name>
    <dbReference type="NCBI Taxonomy" id="2823368"/>
    <lineage>
        <taxon>Archaea</taxon>
        <taxon>Methanobacteriati</taxon>
        <taxon>Thermoplasmatota</taxon>
        <taxon>Thermoplasmata</taxon>
        <taxon>Candidatus Sysuiplasmatales</taxon>
        <taxon>Candidatus Sysuiplasmataceae</taxon>
        <taxon>Candidatus Sysuiplasma</taxon>
    </lineage>
</organism>
<comment type="caution">
    <text evidence="2">The sequence shown here is derived from an EMBL/GenBank/DDBJ whole genome shotgun (WGS) entry which is preliminary data.</text>
</comment>
<evidence type="ECO:0000313" key="3">
    <source>
        <dbReference type="Proteomes" id="UP000750197"/>
    </source>
</evidence>
<dbReference type="EMBL" id="JAHEAC010000078">
    <property type="protein sequence ID" value="MBX8644607.1"/>
    <property type="molecule type" value="Genomic_DNA"/>
</dbReference>
<dbReference type="InterPro" id="IPR017853">
    <property type="entry name" value="GH"/>
</dbReference>
<evidence type="ECO:0000256" key="1">
    <source>
        <dbReference type="SAM" id="Phobius"/>
    </source>
</evidence>
<dbReference type="Gene3D" id="3.20.20.80">
    <property type="entry name" value="Glycosidases"/>
    <property type="match status" value="1"/>
</dbReference>
<evidence type="ECO:0000313" key="2">
    <source>
        <dbReference type="EMBL" id="MBX8644607.1"/>
    </source>
</evidence>
<gene>
    <name evidence="2" type="ORF">KIY12_07805</name>
</gene>